<dbReference type="InterPro" id="IPR022629">
    <property type="entry name" value="S-AdoMet_synt_central"/>
</dbReference>
<dbReference type="Pfam" id="PF00438">
    <property type="entry name" value="S-AdoMet_synt_N"/>
    <property type="match status" value="1"/>
</dbReference>
<comment type="cofactor">
    <cofactor evidence="10">
        <name>K(+)</name>
        <dbReference type="ChEBI" id="CHEBI:29103"/>
    </cofactor>
    <text evidence="10">Binds 1 potassium ion per subunit.</text>
</comment>
<dbReference type="PROSITE" id="PS00376">
    <property type="entry name" value="ADOMET_SYNTHASE_1"/>
    <property type="match status" value="1"/>
</dbReference>
<sequence length="384" mass="42310">MVMVKKFLTAESVTPGHVDKCADQIADAILDAILRDDKYARAACEVFISKGYVIVGGEITTKTWVNINNLVRKIILDIGYNKPEYGFDGHTVAVLNTISEQSPDIARGVRKAGTKKQGAGDQGSSAGYACRETPELMPLPIMLAHKLVRKLTEVRRNKILPYLRPDGKSQVTLEYENGKAKRADNIIIAAQHDPDVSLNKLRRDIIEKVIRPTCGKFLDKKTKYYINNTGRFVIGGPVSDTGLSGRKNVIDAYGPQIPTGGGSFSGKDPTKVDRSGAYMARYIAKNIVASGLAEKCLVRLSYVIGGVKPTEVSIDTFGTCKISEEKLTRIISKVFDLSPGGIIKQLNLLRPIYRKTACFGHFGREDPDFTWEKTDKVKELLKSI</sequence>
<dbReference type="Pfam" id="PF02772">
    <property type="entry name" value="S-AdoMet_synt_M"/>
    <property type="match status" value="1"/>
</dbReference>
<feature type="binding site" evidence="10">
    <location>
        <position position="45"/>
    </location>
    <ligand>
        <name>K(+)</name>
        <dbReference type="ChEBI" id="CHEBI:29103"/>
    </ligand>
</feature>
<dbReference type="Proteomes" id="UP000230778">
    <property type="component" value="Unassembled WGS sequence"/>
</dbReference>
<dbReference type="PIRSF" id="PIRSF000497">
    <property type="entry name" value="MAT"/>
    <property type="match status" value="1"/>
</dbReference>
<keyword evidence="3 10" id="KW-0554">One-carbon metabolism</keyword>
<feature type="binding site" evidence="10">
    <location>
        <position position="19"/>
    </location>
    <ligand>
        <name>Mg(2+)</name>
        <dbReference type="ChEBI" id="CHEBI:18420"/>
    </ligand>
</feature>
<protein>
    <recommendedName>
        <fullName evidence="10">S-adenosylmethionine synthase</fullName>
        <shortName evidence="10">AdoMet synthase</shortName>
        <ecNumber evidence="10">2.5.1.6</ecNumber>
    </recommendedName>
    <alternativeName>
        <fullName evidence="10">MAT</fullName>
    </alternativeName>
    <alternativeName>
        <fullName evidence="10">Methionine adenosyltransferase</fullName>
    </alternativeName>
</protein>
<name>A0A2H0FID6_9BACT</name>
<comment type="function">
    <text evidence="10">Catalyzes the formation of S-adenosylmethionine (AdoMet) from methionine and ATP. The overall synthetic reaction is composed of two sequential steps, AdoMet formation and the subsequent tripolyphosphate hydrolysis which occurs prior to release of AdoMet from the enzyme.</text>
</comment>
<feature type="binding site" evidence="10">
    <location>
        <position position="267"/>
    </location>
    <ligand>
        <name>ATP</name>
        <dbReference type="ChEBI" id="CHEBI:30616"/>
        <note>ligand shared between two neighboring subunits</note>
    </ligand>
</feature>
<evidence type="ECO:0000256" key="7">
    <source>
        <dbReference type="ARBA" id="ARBA00022840"/>
    </source>
</evidence>
<evidence type="ECO:0000256" key="1">
    <source>
        <dbReference type="ARBA" id="ARBA00005224"/>
    </source>
</evidence>
<comment type="caution">
    <text evidence="16">The sequence shown here is derived from an EMBL/GenBank/DDBJ whole genome shotgun (WGS) entry which is preliminary data.</text>
</comment>
<organism evidence="16 17">
    <name type="scientific">Candidatus Nealsonbacteria bacterium CG18_big_fil_WC_8_21_14_2_50_37_10</name>
    <dbReference type="NCBI Taxonomy" id="1974717"/>
    <lineage>
        <taxon>Bacteria</taxon>
        <taxon>Candidatus Nealsoniibacteriota</taxon>
    </lineage>
</organism>
<dbReference type="PROSITE" id="PS00377">
    <property type="entry name" value="ADOMET_SYNTHASE_2"/>
    <property type="match status" value="1"/>
</dbReference>
<comment type="subcellular location">
    <subcellularLocation>
        <location evidence="10 11">Cytoplasm</location>
    </subcellularLocation>
</comment>
<dbReference type="SUPFAM" id="SSF55973">
    <property type="entry name" value="S-adenosylmethionine synthetase"/>
    <property type="match status" value="3"/>
</dbReference>
<dbReference type="UniPathway" id="UPA00315">
    <property type="reaction ID" value="UER00080"/>
</dbReference>
<evidence type="ECO:0000256" key="10">
    <source>
        <dbReference type="HAMAP-Rule" id="MF_00086"/>
    </source>
</evidence>
<dbReference type="InterPro" id="IPR002133">
    <property type="entry name" value="S-AdoMet_synthetase"/>
</dbReference>
<dbReference type="Pfam" id="PF02773">
    <property type="entry name" value="S-AdoMet_synt_C"/>
    <property type="match status" value="1"/>
</dbReference>
<keyword evidence="6 10" id="KW-0547">Nucleotide-binding</keyword>
<evidence type="ECO:0000256" key="12">
    <source>
        <dbReference type="RuleBase" id="RU004462"/>
    </source>
</evidence>
<keyword evidence="5 10" id="KW-0479">Metal-binding</keyword>
<keyword evidence="4 10" id="KW-0808">Transferase</keyword>
<dbReference type="AlphaFoldDB" id="A0A2H0FID6"/>
<dbReference type="FunFam" id="3.30.300.10:FF:000003">
    <property type="entry name" value="S-adenosylmethionine synthase"/>
    <property type="match status" value="1"/>
</dbReference>
<dbReference type="GO" id="GO:0005737">
    <property type="term" value="C:cytoplasm"/>
    <property type="evidence" value="ECO:0007669"/>
    <property type="project" value="UniProtKB-SubCell"/>
</dbReference>
<comment type="pathway">
    <text evidence="1 10">Amino-acid biosynthesis; S-adenosyl-L-methionine biosynthesis; S-adenosyl-L-methionine from L-methionine: step 1/1.</text>
</comment>
<feature type="binding site" description="in other chain" evidence="10">
    <location>
        <begin position="166"/>
        <end position="168"/>
    </location>
    <ligand>
        <name>ATP</name>
        <dbReference type="ChEBI" id="CHEBI:30616"/>
        <note>ligand shared between two neighboring subunits</note>
    </ligand>
</feature>
<keyword evidence="9 10" id="KW-0630">Potassium</keyword>
<dbReference type="Gene3D" id="3.30.300.10">
    <property type="match status" value="3"/>
</dbReference>
<feature type="binding site" evidence="10">
    <location>
        <position position="240"/>
    </location>
    <ligand>
        <name>L-methionine</name>
        <dbReference type="ChEBI" id="CHEBI:57844"/>
        <note>ligand shared between two neighboring subunits</note>
    </ligand>
</feature>
<evidence type="ECO:0000313" key="17">
    <source>
        <dbReference type="Proteomes" id="UP000230778"/>
    </source>
</evidence>
<feature type="binding site" description="in other chain" evidence="10">
    <location>
        <position position="17"/>
    </location>
    <ligand>
        <name>ATP</name>
        <dbReference type="ChEBI" id="CHEBI:30616"/>
        <note>ligand shared between two neighboring subunits</note>
    </ligand>
</feature>
<dbReference type="InterPro" id="IPR022631">
    <property type="entry name" value="ADOMET_SYNTHASE_CS"/>
</dbReference>
<dbReference type="NCBIfam" id="TIGR01034">
    <property type="entry name" value="metK"/>
    <property type="match status" value="1"/>
</dbReference>
<proteinExistence type="inferred from homology"/>
<feature type="binding site" description="in other chain" evidence="10">
    <location>
        <position position="58"/>
    </location>
    <ligand>
        <name>L-methionine</name>
        <dbReference type="ChEBI" id="CHEBI:57844"/>
        <note>ligand shared between two neighboring subunits</note>
    </ligand>
</feature>
<evidence type="ECO:0000256" key="11">
    <source>
        <dbReference type="RuleBase" id="RU000542"/>
    </source>
</evidence>
<evidence type="ECO:0000256" key="2">
    <source>
        <dbReference type="ARBA" id="ARBA00009685"/>
    </source>
</evidence>
<dbReference type="HAMAP" id="MF_00086">
    <property type="entry name" value="S_AdoMet_synth1"/>
    <property type="match status" value="1"/>
</dbReference>
<feature type="domain" description="S-adenosylmethionine synthetase N-terminal" evidence="13">
    <location>
        <begin position="7"/>
        <end position="103"/>
    </location>
</feature>
<feature type="binding site" description="in other chain" evidence="10">
    <location>
        <position position="101"/>
    </location>
    <ligand>
        <name>L-methionine</name>
        <dbReference type="ChEBI" id="CHEBI:57844"/>
        <note>ligand shared between two neighboring subunits</note>
    </ligand>
</feature>
<feature type="region of interest" description="Flexible loop" evidence="10">
    <location>
        <begin position="101"/>
        <end position="111"/>
    </location>
</feature>
<dbReference type="GO" id="GO:0006556">
    <property type="term" value="P:S-adenosylmethionine biosynthetic process"/>
    <property type="evidence" value="ECO:0007669"/>
    <property type="project" value="UniProtKB-UniRule"/>
</dbReference>
<dbReference type="CDD" id="cd18079">
    <property type="entry name" value="S-AdoMet_synt"/>
    <property type="match status" value="1"/>
</dbReference>
<feature type="domain" description="S-adenosylmethionine synthetase central" evidence="14">
    <location>
        <begin position="116"/>
        <end position="232"/>
    </location>
</feature>
<comment type="similarity">
    <text evidence="2 10 12">Belongs to the AdoMet synthase family.</text>
</comment>
<dbReference type="GO" id="GO:0000287">
    <property type="term" value="F:magnesium ion binding"/>
    <property type="evidence" value="ECO:0007669"/>
    <property type="project" value="UniProtKB-UniRule"/>
</dbReference>
<keyword evidence="10" id="KW-0963">Cytoplasm</keyword>
<comment type="cofactor">
    <cofactor evidence="10">
        <name>Mg(2+)</name>
        <dbReference type="ChEBI" id="CHEBI:18420"/>
    </cofactor>
    <text evidence="10">Binds 2 divalent ions per subunit.</text>
</comment>
<accession>A0A2H0FID6</accession>
<evidence type="ECO:0000256" key="3">
    <source>
        <dbReference type="ARBA" id="ARBA00022563"/>
    </source>
</evidence>
<comment type="subunit">
    <text evidence="10">Homotetramer; dimer of dimers.</text>
</comment>
<evidence type="ECO:0000256" key="5">
    <source>
        <dbReference type="ARBA" id="ARBA00022723"/>
    </source>
</evidence>
<feature type="binding site" description="in other chain" evidence="10">
    <location>
        <begin position="231"/>
        <end position="232"/>
    </location>
    <ligand>
        <name>ATP</name>
        <dbReference type="ChEBI" id="CHEBI:30616"/>
        <note>ligand shared between two neighboring subunits</note>
    </ligand>
</feature>
<dbReference type="InterPro" id="IPR022630">
    <property type="entry name" value="S-AdoMet_synt_C"/>
</dbReference>
<evidence type="ECO:0000259" key="13">
    <source>
        <dbReference type="Pfam" id="PF00438"/>
    </source>
</evidence>
<reference evidence="16 17" key="1">
    <citation type="submission" date="2017-09" db="EMBL/GenBank/DDBJ databases">
        <title>Depth-based differentiation of microbial function through sediment-hosted aquifers and enrichment of novel symbionts in the deep terrestrial subsurface.</title>
        <authorList>
            <person name="Probst A.J."/>
            <person name="Ladd B."/>
            <person name="Jarett J.K."/>
            <person name="Geller-Mcgrath D.E."/>
            <person name="Sieber C.M."/>
            <person name="Emerson J.B."/>
            <person name="Anantharaman K."/>
            <person name="Thomas B.C."/>
            <person name="Malmstrom R."/>
            <person name="Stieglmeier M."/>
            <person name="Klingl A."/>
            <person name="Woyke T."/>
            <person name="Ryan C.M."/>
            <person name="Banfield J.F."/>
        </authorList>
    </citation>
    <scope>NUCLEOTIDE SEQUENCE [LARGE SCALE GENOMIC DNA]</scope>
    <source>
        <strain evidence="16">CG18_big_fil_WC_8_21_14_2_50_37_10</strain>
    </source>
</reference>
<feature type="binding site" description="in other chain" evidence="10">
    <location>
        <position position="271"/>
    </location>
    <ligand>
        <name>L-methionine</name>
        <dbReference type="ChEBI" id="CHEBI:57844"/>
        <note>ligand shared between two neighboring subunits</note>
    </ligand>
</feature>
<feature type="binding site" evidence="10">
    <location>
        <position position="240"/>
    </location>
    <ligand>
        <name>ATP</name>
        <dbReference type="ChEBI" id="CHEBI:30616"/>
        <note>ligand shared between two neighboring subunits</note>
    </ligand>
</feature>
<dbReference type="GO" id="GO:0005524">
    <property type="term" value="F:ATP binding"/>
    <property type="evidence" value="ECO:0007669"/>
    <property type="project" value="UniProtKB-UniRule"/>
</dbReference>
<gene>
    <name evidence="10" type="primary">metK</name>
    <name evidence="16" type="ORF">COW72_01950</name>
</gene>
<evidence type="ECO:0000259" key="14">
    <source>
        <dbReference type="Pfam" id="PF02772"/>
    </source>
</evidence>
<dbReference type="InterPro" id="IPR022636">
    <property type="entry name" value="S-AdoMet_synthetase_sfam"/>
</dbReference>
<evidence type="ECO:0000256" key="8">
    <source>
        <dbReference type="ARBA" id="ARBA00022842"/>
    </source>
</evidence>
<evidence type="ECO:0000259" key="15">
    <source>
        <dbReference type="Pfam" id="PF02773"/>
    </source>
</evidence>
<feature type="binding site" evidence="10">
    <location>
        <position position="263"/>
    </location>
    <ligand>
        <name>ATP</name>
        <dbReference type="ChEBI" id="CHEBI:30616"/>
        <note>ligand shared between two neighboring subunits</note>
    </ligand>
</feature>
<keyword evidence="8 10" id="KW-0460">Magnesium</keyword>
<dbReference type="PANTHER" id="PTHR11964">
    <property type="entry name" value="S-ADENOSYLMETHIONINE SYNTHETASE"/>
    <property type="match status" value="1"/>
</dbReference>
<dbReference type="GO" id="GO:0004478">
    <property type="term" value="F:methionine adenosyltransferase activity"/>
    <property type="evidence" value="ECO:0007669"/>
    <property type="project" value="UniProtKB-UniRule"/>
</dbReference>
<feature type="binding site" description="in other chain" evidence="10">
    <location>
        <begin position="246"/>
        <end position="247"/>
    </location>
    <ligand>
        <name>ATP</name>
        <dbReference type="ChEBI" id="CHEBI:30616"/>
        <note>ligand shared between two neighboring subunits</note>
    </ligand>
</feature>
<evidence type="ECO:0000256" key="6">
    <source>
        <dbReference type="ARBA" id="ARBA00022741"/>
    </source>
</evidence>
<evidence type="ECO:0000256" key="9">
    <source>
        <dbReference type="ARBA" id="ARBA00022958"/>
    </source>
</evidence>
<evidence type="ECO:0000256" key="4">
    <source>
        <dbReference type="ARBA" id="ARBA00022679"/>
    </source>
</evidence>
<keyword evidence="7 10" id="KW-0067">ATP-binding</keyword>
<evidence type="ECO:0000313" key="16">
    <source>
        <dbReference type="EMBL" id="PIQ06446.1"/>
    </source>
</evidence>
<dbReference type="GO" id="GO:0006730">
    <property type="term" value="P:one-carbon metabolic process"/>
    <property type="evidence" value="ECO:0007669"/>
    <property type="project" value="UniProtKB-KW"/>
</dbReference>
<dbReference type="EMBL" id="PCUC01000109">
    <property type="protein sequence ID" value="PIQ06446.1"/>
    <property type="molecule type" value="Genomic_DNA"/>
</dbReference>
<dbReference type="EC" id="2.5.1.6" evidence="10"/>
<comment type="catalytic activity">
    <reaction evidence="10">
        <text>L-methionine + ATP + H2O = S-adenosyl-L-methionine + phosphate + diphosphate</text>
        <dbReference type="Rhea" id="RHEA:21080"/>
        <dbReference type="ChEBI" id="CHEBI:15377"/>
        <dbReference type="ChEBI" id="CHEBI:30616"/>
        <dbReference type="ChEBI" id="CHEBI:33019"/>
        <dbReference type="ChEBI" id="CHEBI:43474"/>
        <dbReference type="ChEBI" id="CHEBI:57844"/>
        <dbReference type="ChEBI" id="CHEBI:59789"/>
        <dbReference type="EC" id="2.5.1.6"/>
    </reaction>
</comment>
<dbReference type="InterPro" id="IPR022628">
    <property type="entry name" value="S-AdoMet_synt_N"/>
</dbReference>
<feature type="domain" description="S-adenosylmethionine synthetase C-terminal" evidence="15">
    <location>
        <begin position="234"/>
        <end position="373"/>
    </location>
</feature>